<dbReference type="Proteomes" id="UP000264820">
    <property type="component" value="Unplaced"/>
</dbReference>
<dbReference type="Pfam" id="PF05057">
    <property type="entry name" value="DUF676"/>
    <property type="match status" value="1"/>
</dbReference>
<dbReference type="Gene3D" id="3.40.50.1820">
    <property type="entry name" value="alpha/beta hydrolase"/>
    <property type="match status" value="1"/>
</dbReference>
<dbReference type="Pfam" id="PF12394">
    <property type="entry name" value="DUF3657"/>
    <property type="match status" value="1"/>
</dbReference>
<comment type="similarity">
    <text evidence="1">Belongs to the FAM135 family.</text>
</comment>
<accession>A0A3Q2YYN2</accession>
<evidence type="ECO:0000313" key="4">
    <source>
        <dbReference type="Ensembl" id="ENSHCOP00000024270.1"/>
    </source>
</evidence>
<evidence type="ECO:0000256" key="1">
    <source>
        <dbReference type="ARBA" id="ARBA00007949"/>
    </source>
</evidence>
<protein>
    <submittedName>
        <fullName evidence="4">Family with sequence similarity 135 member A</fullName>
    </submittedName>
</protein>
<feature type="compositionally biased region" description="Polar residues" evidence="2">
    <location>
        <begin position="885"/>
        <end position="900"/>
    </location>
</feature>
<dbReference type="Ensembl" id="ENSHCOT00000026328.1">
    <property type="protein sequence ID" value="ENSHCOP00000024270.1"/>
    <property type="gene ID" value="ENSHCOG00000013500.1"/>
</dbReference>
<feature type="domain" description="DUF676" evidence="3">
    <location>
        <begin position="1090"/>
        <end position="1232"/>
    </location>
</feature>
<reference evidence="4" key="1">
    <citation type="submission" date="2025-08" db="UniProtKB">
        <authorList>
            <consortium name="Ensembl"/>
        </authorList>
    </citation>
    <scope>IDENTIFICATION</scope>
</reference>
<dbReference type="InterPro" id="IPR044294">
    <property type="entry name" value="Lipase-like"/>
</dbReference>
<dbReference type="OMA" id="TIHACLV"/>
<evidence type="ECO:0000259" key="3">
    <source>
        <dbReference type="Pfam" id="PF05057"/>
    </source>
</evidence>
<dbReference type="STRING" id="109280.ENSHCOP00000024270"/>
<proteinExistence type="inferred from homology"/>
<feature type="region of interest" description="Disordered" evidence="2">
    <location>
        <begin position="445"/>
        <end position="508"/>
    </location>
</feature>
<dbReference type="PANTHER" id="PTHR12482">
    <property type="entry name" value="LIPASE ROG1-RELATED-RELATED"/>
    <property type="match status" value="1"/>
</dbReference>
<dbReference type="InterPro" id="IPR007751">
    <property type="entry name" value="DUF676_lipase-like"/>
</dbReference>
<sequence>MTEVQATVEFSVELHKFYNVDLFQRGFYQIRASVKAPPRVPHKIEASLLHPSGSDLAFPASVQDDVISSKTFQILYKNEEVVVNDVLIFKVMMLLDEKKVEESLSDLDFHLLLDLYFTDGDYTPDDPSSLQNISSRTLRLHFSLQRGIHQHINVMFDYFHLSVMSVAIHASLVALHQPLISFPRPVKTTWLNRNTPAQSKDSVIPPLENVVFGSSYAKQVSSDGKSFLVSDDCVQHALSLHHNMCSSLLLAYQGLFDYFTNVTKDLPSSHRLELAKPSMQVLYERVLRRPYPRSQRHVYIGMSCPLPYLESQKAESPDELAELVNMNLAQLCSLLMALWGQFLEIVSLQEQVAALLAVEHHTLRVRRFAEAFFCLQHPRQSALAYQELYAHSHQQMTNAIKSSSYFLSLPPLPVECADMDGDISSIPIIFEDRYLDSITEDRDGPWLGMHNTRSASVPSKSDKSSSKDCVAVAGLLPPDSQGTPVNKTWADSLEPPPKSKGKSVKLKKNSKIENPKKLIRHGSKDSVVLVGYKNLKAPFADASTKNKEGEAPLNSVEDQDALQLDSINCSRTNDDSVSDLGASLSHFGKSMVDSISGDNRPYTAACTAGTRTGPMCQQPPNRDDQVEQSNQKQMLCSAGPKQIDVKPRLKNQGGQITVIRPCRTDGANSSNLPEITQTECYSSHSVVEVTQYCQHPSLSSVQVKSDSIRLPDVAAPCASSRLSDSGIESEPSSFAAQLVSGSQTFPGIGVVESTMAGLQPGKTAVSSALSPVQPSAVQQPCEAAEFLHPEDTRAARGVQSSLTSINSLPSDDEVECSSGADIFCKSIVVQEQSVVFSGEHVNKPAVDSLEKSVLDLKIEPHVIGNPEVRLEEAAGLEALKESRSEPQTACPSSNSATSSTDLVKRGMVENYFGSTSSTDVSEISPVETSAITLGIQTGPQVEEDEDEGEHEMIENGYYEEGDGYAFFNGAADEEQTSVGGTVCQEAQVLFEQLGIGHIHEKQDLLKAPVCSNVASGTTGQSARRRHPSTLMSSNLTWYECVPAPQMIEFVKAKEEMKQLKLPGILYSEVPELASTVPYFSLEEDESCDEGIHLIVCVHGLDGNSADLRLVKTYLELGLPGARIDFLMSERNQNDTFADFESMTDRLLDEIVQYIQIYNLTLSKISFVGHSLGNLIVRSVLTRPRFKCYLSRLHTFLSLSGPHLGTLYNSSALVNTGLWFMQKWKKSGSLLQLIALYATLDDDVPHIALVFAASPGPVYAEMIENLLLPVLQNKDCNLVRYDVIHALPNTANSLIGRAAHIAVLDSEIFLEKFFLVAALKFFQ</sequence>
<dbReference type="GeneTree" id="ENSGT00940000157565"/>
<organism evidence="4 5">
    <name type="scientific">Hippocampus comes</name>
    <name type="common">Tiger tail seahorse</name>
    <dbReference type="NCBI Taxonomy" id="109280"/>
    <lineage>
        <taxon>Eukaryota</taxon>
        <taxon>Metazoa</taxon>
        <taxon>Chordata</taxon>
        <taxon>Craniata</taxon>
        <taxon>Vertebrata</taxon>
        <taxon>Euteleostomi</taxon>
        <taxon>Actinopterygii</taxon>
        <taxon>Neopterygii</taxon>
        <taxon>Teleostei</taxon>
        <taxon>Neoteleostei</taxon>
        <taxon>Acanthomorphata</taxon>
        <taxon>Syngnathiaria</taxon>
        <taxon>Syngnathiformes</taxon>
        <taxon>Syngnathoidei</taxon>
        <taxon>Syngnathidae</taxon>
        <taxon>Hippocampus</taxon>
    </lineage>
</organism>
<feature type="compositionally biased region" description="Basic residues" evidence="2">
    <location>
        <begin position="499"/>
        <end position="508"/>
    </location>
</feature>
<reference evidence="4" key="2">
    <citation type="submission" date="2025-09" db="UniProtKB">
        <authorList>
            <consortium name="Ensembl"/>
        </authorList>
    </citation>
    <scope>IDENTIFICATION</scope>
</reference>
<keyword evidence="5" id="KW-1185">Reference proteome</keyword>
<evidence type="ECO:0000313" key="5">
    <source>
        <dbReference type="Proteomes" id="UP000264820"/>
    </source>
</evidence>
<feature type="region of interest" description="Disordered" evidence="2">
    <location>
        <begin position="879"/>
        <end position="900"/>
    </location>
</feature>
<evidence type="ECO:0000256" key="2">
    <source>
        <dbReference type="SAM" id="MobiDB-lite"/>
    </source>
</evidence>
<dbReference type="PANTHER" id="PTHR12482:SF40">
    <property type="entry name" value="PROTEIN FAM135A"/>
    <property type="match status" value="1"/>
</dbReference>
<name>A0A3Q2YYN2_HIPCM</name>
<dbReference type="InterPro" id="IPR022122">
    <property type="entry name" value="DUF3657"/>
</dbReference>
<dbReference type="InterPro" id="IPR029058">
    <property type="entry name" value="AB_hydrolase_fold"/>
</dbReference>
<dbReference type="SUPFAM" id="SSF53474">
    <property type="entry name" value="alpha/beta-Hydrolases"/>
    <property type="match status" value="1"/>
</dbReference>